<dbReference type="PANTHER" id="PTHR30244:SF36">
    <property type="entry name" value="3-OXO-GLUCOSE-6-PHOSPHATE:GLUTAMATE AMINOTRANSFERASE"/>
    <property type="match status" value="1"/>
</dbReference>
<proteinExistence type="inferred from homology"/>
<dbReference type="STRING" id="412690.SAMN04489834_0805"/>
<dbReference type="CDD" id="cd00616">
    <property type="entry name" value="AHBA_syn"/>
    <property type="match status" value="1"/>
</dbReference>
<organism evidence="6 7">
    <name type="scientific">Microterricola viridarii</name>
    <dbReference type="NCBI Taxonomy" id="412690"/>
    <lineage>
        <taxon>Bacteria</taxon>
        <taxon>Bacillati</taxon>
        <taxon>Actinomycetota</taxon>
        <taxon>Actinomycetes</taxon>
        <taxon>Micrococcales</taxon>
        <taxon>Microbacteriaceae</taxon>
        <taxon>Microterricola</taxon>
    </lineage>
</organism>
<dbReference type="GO" id="GO:0008483">
    <property type="term" value="F:transaminase activity"/>
    <property type="evidence" value="ECO:0007669"/>
    <property type="project" value="TreeGrafter"/>
</dbReference>
<dbReference type="SUPFAM" id="SSF53383">
    <property type="entry name" value="PLP-dependent transferases"/>
    <property type="match status" value="1"/>
</dbReference>
<feature type="active site" description="Proton acceptor" evidence="3">
    <location>
        <position position="189"/>
    </location>
</feature>
<name>A0A1H1P7Q8_9MICO</name>
<accession>A0A1H1P7Q8</accession>
<dbReference type="AlphaFoldDB" id="A0A1H1P7Q8"/>
<evidence type="ECO:0000313" key="7">
    <source>
        <dbReference type="Proteomes" id="UP000181956"/>
    </source>
</evidence>
<keyword evidence="7" id="KW-1185">Reference proteome</keyword>
<dbReference type="InterPro" id="IPR015422">
    <property type="entry name" value="PyrdxlP-dep_Trfase_small"/>
</dbReference>
<dbReference type="GO" id="GO:0000271">
    <property type="term" value="P:polysaccharide biosynthetic process"/>
    <property type="evidence" value="ECO:0007669"/>
    <property type="project" value="TreeGrafter"/>
</dbReference>
<evidence type="ECO:0000256" key="2">
    <source>
        <dbReference type="ARBA" id="ARBA00037999"/>
    </source>
</evidence>
<dbReference type="InterPro" id="IPR015421">
    <property type="entry name" value="PyrdxlP-dep_Trfase_major"/>
</dbReference>
<dbReference type="Pfam" id="PF01041">
    <property type="entry name" value="DegT_DnrJ_EryC1"/>
    <property type="match status" value="1"/>
</dbReference>
<dbReference type="InterPro" id="IPR000653">
    <property type="entry name" value="DegT/StrS_aminotransferase"/>
</dbReference>
<evidence type="ECO:0000256" key="5">
    <source>
        <dbReference type="RuleBase" id="RU004508"/>
    </source>
</evidence>
<dbReference type="Gene3D" id="3.40.640.10">
    <property type="entry name" value="Type I PLP-dependent aspartate aminotransferase-like (Major domain)"/>
    <property type="match status" value="1"/>
</dbReference>
<evidence type="ECO:0000256" key="1">
    <source>
        <dbReference type="ARBA" id="ARBA00022898"/>
    </source>
</evidence>
<dbReference type="Gene3D" id="3.90.1150.10">
    <property type="entry name" value="Aspartate Aminotransferase, domain 1"/>
    <property type="match status" value="1"/>
</dbReference>
<comment type="similarity">
    <text evidence="2 5">Belongs to the DegT/DnrJ/EryC1 family.</text>
</comment>
<gene>
    <name evidence="6" type="ORF">SAMN04489834_0805</name>
</gene>
<evidence type="ECO:0000256" key="4">
    <source>
        <dbReference type="PIRSR" id="PIRSR000390-2"/>
    </source>
</evidence>
<dbReference type="EMBL" id="LT629742">
    <property type="protein sequence ID" value="SDS07232.1"/>
    <property type="molecule type" value="Genomic_DNA"/>
</dbReference>
<feature type="modified residue" description="N6-(pyridoxal phosphate)lysine" evidence="4">
    <location>
        <position position="189"/>
    </location>
</feature>
<sequence length="371" mass="38954">MNGELTRVPMLDLAWQSAQIAQAVQTGFERVIAASAFIQGPDVAEFEREFAEYCGTGHVIGVANGTDALELALRAAGVGGGDEVIVPANSFVATAEAVLRAGARPVFADCDDNYLLDPASVAGALNPRTRAIAAVHLYGQAAPVEQLRALVGDDVVLLEDAAQAQGATRLGRRAGALGDVAGTSFYPGKNLGAYGDAGAVMTASDEVAGRVRALANHGGLRKYEHTLPGTNSRLDTLQAVVLRAKLALLDGWNADRRRLAARYDELLAAAERVRTPGTAEGNVHVFHQYVVRVPERDRVVAELNALGIGVGVHYPLPIHQLPAFSAFAPRPGAVPSAEAGAPELMSLPIYPGLSEQQQDAVVDGLLSVLRH</sequence>
<keyword evidence="1 4" id="KW-0663">Pyridoxal phosphate</keyword>
<dbReference type="GO" id="GO:0030170">
    <property type="term" value="F:pyridoxal phosphate binding"/>
    <property type="evidence" value="ECO:0007669"/>
    <property type="project" value="TreeGrafter"/>
</dbReference>
<evidence type="ECO:0000313" key="6">
    <source>
        <dbReference type="EMBL" id="SDS07232.1"/>
    </source>
</evidence>
<dbReference type="PANTHER" id="PTHR30244">
    <property type="entry name" value="TRANSAMINASE"/>
    <property type="match status" value="1"/>
</dbReference>
<dbReference type="InterPro" id="IPR015424">
    <property type="entry name" value="PyrdxlP-dep_Trfase"/>
</dbReference>
<dbReference type="PIRSF" id="PIRSF000390">
    <property type="entry name" value="PLP_StrS"/>
    <property type="match status" value="1"/>
</dbReference>
<reference evidence="7" key="1">
    <citation type="submission" date="2016-10" db="EMBL/GenBank/DDBJ databases">
        <authorList>
            <person name="Varghese N."/>
            <person name="Submissions S."/>
        </authorList>
    </citation>
    <scope>NUCLEOTIDE SEQUENCE [LARGE SCALE GENOMIC DNA]</scope>
    <source>
        <strain evidence="7">DSM 21772</strain>
    </source>
</reference>
<protein>
    <submittedName>
        <fullName evidence="6">dTDP-4-amino-4,6-dideoxygalactose transaminase</fullName>
    </submittedName>
</protein>
<evidence type="ECO:0000256" key="3">
    <source>
        <dbReference type="PIRSR" id="PIRSR000390-1"/>
    </source>
</evidence>
<dbReference type="RefSeq" id="WP_197675164.1">
    <property type="nucleotide sequence ID" value="NZ_LT629742.1"/>
</dbReference>
<dbReference type="Proteomes" id="UP000181956">
    <property type="component" value="Chromosome I"/>
</dbReference>